<organism evidence="2">
    <name type="scientific">marine sediment metagenome</name>
    <dbReference type="NCBI Taxonomy" id="412755"/>
    <lineage>
        <taxon>unclassified sequences</taxon>
        <taxon>metagenomes</taxon>
        <taxon>ecological metagenomes</taxon>
    </lineage>
</organism>
<evidence type="ECO:0000313" key="2">
    <source>
        <dbReference type="EMBL" id="KKN33475.1"/>
    </source>
</evidence>
<dbReference type="CDD" id="cd01822">
    <property type="entry name" value="Lysophospholipase_L1_like"/>
    <property type="match status" value="1"/>
</dbReference>
<accession>A0A0F9PNV4</accession>
<gene>
    <name evidence="2" type="ORF">LCGC14_0803300</name>
</gene>
<dbReference type="InterPro" id="IPR051532">
    <property type="entry name" value="Ester_Hydrolysis_Enzymes"/>
</dbReference>
<evidence type="ECO:0000259" key="1">
    <source>
        <dbReference type="Pfam" id="PF13472"/>
    </source>
</evidence>
<sequence>MSLIKTRQLKMTVLCVITVCLVACNNDKVDDKFSLSDDAVILALGDSLTYGTGAPKTESYPAILENLTGHQVINAGIPGEISQDGLQRLPKLLEEYQPTLVILCHGANDLIRRLDTKALEQNLSNMIDLIRQSGAEVLLVSVPELKFTLNNSPVYASVADKKSVRLEDDIIQIVESSLKSDLIHPNAQGYKLIAEEIADWIHYN</sequence>
<dbReference type="PANTHER" id="PTHR30383:SF24">
    <property type="entry name" value="THIOESTERASE 1_PROTEASE 1_LYSOPHOSPHOLIPASE L1"/>
    <property type="match status" value="1"/>
</dbReference>
<dbReference type="GO" id="GO:0004622">
    <property type="term" value="F:phosphatidylcholine lysophospholipase activity"/>
    <property type="evidence" value="ECO:0007669"/>
    <property type="project" value="TreeGrafter"/>
</dbReference>
<protein>
    <recommendedName>
        <fullName evidence="1">SGNH hydrolase-type esterase domain-containing protein</fullName>
    </recommendedName>
</protein>
<comment type="caution">
    <text evidence="2">The sequence shown here is derived from an EMBL/GenBank/DDBJ whole genome shotgun (WGS) entry which is preliminary data.</text>
</comment>
<dbReference type="Pfam" id="PF13472">
    <property type="entry name" value="Lipase_GDSL_2"/>
    <property type="match status" value="1"/>
</dbReference>
<dbReference type="InterPro" id="IPR013830">
    <property type="entry name" value="SGNH_hydro"/>
</dbReference>
<dbReference type="EMBL" id="LAZR01002175">
    <property type="protein sequence ID" value="KKN33475.1"/>
    <property type="molecule type" value="Genomic_DNA"/>
</dbReference>
<proteinExistence type="predicted"/>
<dbReference type="PANTHER" id="PTHR30383">
    <property type="entry name" value="THIOESTERASE 1/PROTEASE 1/LYSOPHOSPHOLIPASE L1"/>
    <property type="match status" value="1"/>
</dbReference>
<name>A0A0F9PNV4_9ZZZZ</name>
<dbReference type="Gene3D" id="3.40.50.1110">
    <property type="entry name" value="SGNH hydrolase"/>
    <property type="match status" value="1"/>
</dbReference>
<dbReference type="SUPFAM" id="SSF52266">
    <property type="entry name" value="SGNH hydrolase"/>
    <property type="match status" value="1"/>
</dbReference>
<dbReference type="AlphaFoldDB" id="A0A0F9PNV4"/>
<feature type="domain" description="SGNH hydrolase-type esterase" evidence="1">
    <location>
        <begin position="43"/>
        <end position="192"/>
    </location>
</feature>
<reference evidence="2" key="1">
    <citation type="journal article" date="2015" name="Nature">
        <title>Complex archaea that bridge the gap between prokaryotes and eukaryotes.</title>
        <authorList>
            <person name="Spang A."/>
            <person name="Saw J.H."/>
            <person name="Jorgensen S.L."/>
            <person name="Zaremba-Niedzwiedzka K."/>
            <person name="Martijn J."/>
            <person name="Lind A.E."/>
            <person name="van Eijk R."/>
            <person name="Schleper C."/>
            <person name="Guy L."/>
            <person name="Ettema T.J."/>
        </authorList>
    </citation>
    <scope>NUCLEOTIDE SEQUENCE</scope>
</reference>
<dbReference type="InterPro" id="IPR036514">
    <property type="entry name" value="SGNH_hydro_sf"/>
</dbReference>